<evidence type="ECO:0000313" key="7">
    <source>
        <dbReference type="Proteomes" id="UP000176317"/>
    </source>
</evidence>
<gene>
    <name evidence="6" type="ORF">A2164_02030</name>
</gene>
<dbReference type="InterPro" id="IPR020583">
    <property type="entry name" value="Inositol_monoP_metal-BS"/>
</dbReference>
<dbReference type="InterPro" id="IPR000760">
    <property type="entry name" value="Inositol_monophosphatase-like"/>
</dbReference>
<evidence type="ECO:0000256" key="2">
    <source>
        <dbReference type="ARBA" id="ARBA00022723"/>
    </source>
</evidence>
<dbReference type="SUPFAM" id="SSF56655">
    <property type="entry name" value="Carbohydrate phosphatase"/>
    <property type="match status" value="1"/>
</dbReference>
<dbReference type="GO" id="GO:0046872">
    <property type="term" value="F:metal ion binding"/>
    <property type="evidence" value="ECO:0007669"/>
    <property type="project" value="UniProtKB-KW"/>
</dbReference>
<keyword evidence="3" id="KW-0378">Hydrolase</keyword>
<dbReference type="AlphaFoldDB" id="A0A1F5G2V1"/>
<proteinExistence type="predicted"/>
<evidence type="ECO:0000256" key="5">
    <source>
        <dbReference type="PIRSR" id="PIRSR600760-2"/>
    </source>
</evidence>
<feature type="binding site" evidence="5">
    <location>
        <position position="78"/>
    </location>
    <ligand>
        <name>Mg(2+)</name>
        <dbReference type="ChEBI" id="CHEBI:18420"/>
        <label>1</label>
        <note>catalytic</note>
    </ligand>
</feature>
<dbReference type="Gene3D" id="3.40.190.80">
    <property type="match status" value="1"/>
</dbReference>
<evidence type="ECO:0000256" key="3">
    <source>
        <dbReference type="ARBA" id="ARBA00022801"/>
    </source>
</evidence>
<evidence type="ECO:0000313" key="6">
    <source>
        <dbReference type="EMBL" id="OGD86206.1"/>
    </source>
</evidence>
<evidence type="ECO:0008006" key="8">
    <source>
        <dbReference type="Google" id="ProtNLM"/>
    </source>
</evidence>
<organism evidence="6 7">
    <name type="scientific">Candidatus Curtissbacteria bacterium RBG_13_35_7</name>
    <dbReference type="NCBI Taxonomy" id="1797705"/>
    <lineage>
        <taxon>Bacteria</taxon>
        <taxon>Candidatus Curtissiibacteriota</taxon>
    </lineage>
</organism>
<evidence type="ECO:0000256" key="4">
    <source>
        <dbReference type="ARBA" id="ARBA00022842"/>
    </source>
</evidence>
<dbReference type="GO" id="GO:0007165">
    <property type="term" value="P:signal transduction"/>
    <property type="evidence" value="ECO:0007669"/>
    <property type="project" value="TreeGrafter"/>
</dbReference>
<dbReference type="GO" id="GO:0008934">
    <property type="term" value="F:inositol monophosphate 1-phosphatase activity"/>
    <property type="evidence" value="ECO:0007669"/>
    <property type="project" value="TreeGrafter"/>
</dbReference>
<feature type="binding site" evidence="5">
    <location>
        <position position="62"/>
    </location>
    <ligand>
        <name>Mg(2+)</name>
        <dbReference type="ChEBI" id="CHEBI:18420"/>
        <label>1</label>
        <note>catalytic</note>
    </ligand>
</feature>
<comment type="cofactor">
    <cofactor evidence="1 5">
        <name>Mg(2+)</name>
        <dbReference type="ChEBI" id="CHEBI:18420"/>
    </cofactor>
</comment>
<feature type="binding site" evidence="5">
    <location>
        <position position="80"/>
    </location>
    <ligand>
        <name>Mg(2+)</name>
        <dbReference type="ChEBI" id="CHEBI:18420"/>
        <label>1</label>
        <note>catalytic</note>
    </ligand>
</feature>
<dbReference type="GO" id="GO:0006020">
    <property type="term" value="P:inositol metabolic process"/>
    <property type="evidence" value="ECO:0007669"/>
    <property type="project" value="TreeGrafter"/>
</dbReference>
<accession>A0A1F5G2V1</accession>
<evidence type="ECO:0000256" key="1">
    <source>
        <dbReference type="ARBA" id="ARBA00001946"/>
    </source>
</evidence>
<keyword evidence="2 5" id="KW-0479">Metal-binding</keyword>
<feature type="binding site" evidence="5">
    <location>
        <position position="81"/>
    </location>
    <ligand>
        <name>Mg(2+)</name>
        <dbReference type="ChEBI" id="CHEBI:18420"/>
        <label>1</label>
        <note>catalytic</note>
    </ligand>
</feature>
<dbReference type="Proteomes" id="UP000176317">
    <property type="component" value="Unassembled WGS sequence"/>
</dbReference>
<dbReference type="Pfam" id="PF00459">
    <property type="entry name" value="Inositol_P"/>
    <property type="match status" value="1"/>
</dbReference>
<comment type="caution">
    <text evidence="6">The sequence shown here is derived from an EMBL/GenBank/DDBJ whole genome shotgun (WGS) entry which is preliminary data.</text>
</comment>
<protein>
    <recommendedName>
        <fullName evidence="8">Histidinol-phosphatase</fullName>
    </recommendedName>
</protein>
<reference evidence="6 7" key="1">
    <citation type="journal article" date="2016" name="Nat. Commun.">
        <title>Thousands of microbial genomes shed light on interconnected biogeochemical processes in an aquifer system.</title>
        <authorList>
            <person name="Anantharaman K."/>
            <person name="Brown C.T."/>
            <person name="Hug L.A."/>
            <person name="Sharon I."/>
            <person name="Castelle C.J."/>
            <person name="Probst A.J."/>
            <person name="Thomas B.C."/>
            <person name="Singh A."/>
            <person name="Wilkins M.J."/>
            <person name="Karaoz U."/>
            <person name="Brodie E.L."/>
            <person name="Williams K.H."/>
            <person name="Hubbard S.S."/>
            <person name="Banfield J.F."/>
        </authorList>
    </citation>
    <scope>NUCLEOTIDE SEQUENCE [LARGE SCALE GENOMIC DNA]</scope>
</reference>
<dbReference type="EMBL" id="MFAT01000037">
    <property type="protein sequence ID" value="OGD86206.1"/>
    <property type="molecule type" value="Genomic_DNA"/>
</dbReference>
<dbReference type="PANTHER" id="PTHR20854">
    <property type="entry name" value="INOSITOL MONOPHOSPHATASE"/>
    <property type="match status" value="1"/>
</dbReference>
<dbReference type="PROSITE" id="PS00629">
    <property type="entry name" value="IMP_1"/>
    <property type="match status" value="1"/>
</dbReference>
<dbReference type="PRINTS" id="PR00377">
    <property type="entry name" value="IMPHPHTASES"/>
</dbReference>
<dbReference type="Gene3D" id="3.30.540.10">
    <property type="entry name" value="Fructose-1,6-Bisphosphatase, subunit A, domain 1"/>
    <property type="match status" value="1"/>
</dbReference>
<dbReference type="PANTHER" id="PTHR20854:SF4">
    <property type="entry name" value="INOSITOL-1-MONOPHOSPHATASE-RELATED"/>
    <property type="match status" value="1"/>
</dbReference>
<feature type="binding site" evidence="5">
    <location>
        <position position="203"/>
    </location>
    <ligand>
        <name>Mg(2+)</name>
        <dbReference type="ChEBI" id="CHEBI:18420"/>
        <label>1</label>
        <note>catalytic</note>
    </ligand>
</feature>
<keyword evidence="4 5" id="KW-0460">Magnesium</keyword>
<dbReference type="FunFam" id="3.30.540.10:FF:000003">
    <property type="entry name" value="Inositol-1-monophosphatase"/>
    <property type="match status" value="1"/>
</dbReference>
<name>A0A1F5G2V1_9BACT</name>
<sequence length="250" mass="27643">MIDVAIETAKKAGQLALKYYQTHPKVSYKADTSPVTKADIEAEKLARSIIVKNFPDHGIIGEELPNINLKSKYQWTIDPIDGTKLFIRGIPTWSTLIALLENGKPIIGVLYYPPIDELYVAQHAKGAFLNNKKIKVSNVSSFKHAFMSHNALKHFNNINKVKQLVTIANKCHVIRGYGDAYGYSLLASGKIDIFMEAYVAIHDIAAPYILIKEAGGQFTDFKGQDSITSGTSLATNGLLHEQVIKLLNKS</sequence>